<dbReference type="InterPro" id="IPR009057">
    <property type="entry name" value="Homeodomain-like_sf"/>
</dbReference>
<dbReference type="Gene3D" id="1.10.10.60">
    <property type="entry name" value="Homeodomain-like"/>
    <property type="match status" value="1"/>
</dbReference>
<dbReference type="CDD" id="cd00167">
    <property type="entry name" value="SANT"/>
    <property type="match status" value="1"/>
</dbReference>
<reference evidence="6 7" key="1">
    <citation type="submission" date="2019-07" db="EMBL/GenBank/DDBJ databases">
        <title>Genomes of Cafeteria roenbergensis.</title>
        <authorList>
            <person name="Fischer M.G."/>
            <person name="Hackl T."/>
            <person name="Roman M."/>
        </authorList>
    </citation>
    <scope>NUCLEOTIDE SEQUENCE [LARGE SCALE GENOMIC DNA]</scope>
    <source>
        <strain evidence="6 7">RCC970-E3</strain>
    </source>
</reference>
<dbReference type="PROSITE" id="PS50090">
    <property type="entry name" value="MYB_LIKE"/>
    <property type="match status" value="1"/>
</dbReference>
<keyword evidence="1" id="KW-0106">Calcium</keyword>
<feature type="compositionally biased region" description="Basic and acidic residues" evidence="2">
    <location>
        <begin position="1220"/>
        <end position="1241"/>
    </location>
</feature>
<dbReference type="CDD" id="cd00051">
    <property type="entry name" value="EFh"/>
    <property type="match status" value="2"/>
</dbReference>
<feature type="domain" description="EF-hand" evidence="4">
    <location>
        <begin position="16"/>
        <end position="51"/>
    </location>
</feature>
<feature type="domain" description="Myb-like" evidence="3">
    <location>
        <begin position="1375"/>
        <end position="1425"/>
    </location>
</feature>
<dbReference type="Gene3D" id="1.10.238.10">
    <property type="entry name" value="EF-hand"/>
    <property type="match status" value="2"/>
</dbReference>
<dbReference type="InterPro" id="IPR016024">
    <property type="entry name" value="ARM-type_fold"/>
</dbReference>
<feature type="domain" description="EF-hand" evidence="4">
    <location>
        <begin position="1242"/>
        <end position="1277"/>
    </location>
</feature>
<evidence type="ECO:0000256" key="1">
    <source>
        <dbReference type="ARBA" id="ARBA00022837"/>
    </source>
</evidence>
<dbReference type="SMART" id="SM00054">
    <property type="entry name" value="EFh"/>
    <property type="match status" value="5"/>
</dbReference>
<feature type="domain" description="HTH myb-type" evidence="5">
    <location>
        <begin position="1375"/>
        <end position="1429"/>
    </location>
</feature>
<dbReference type="GO" id="GO:0000278">
    <property type="term" value="P:mitotic cell cycle"/>
    <property type="evidence" value="ECO:0007669"/>
    <property type="project" value="TreeGrafter"/>
</dbReference>
<evidence type="ECO:0000259" key="4">
    <source>
        <dbReference type="PROSITE" id="PS50222"/>
    </source>
</evidence>
<dbReference type="SMART" id="SM00717">
    <property type="entry name" value="SANT"/>
    <property type="match status" value="1"/>
</dbReference>
<dbReference type="GO" id="GO:0045944">
    <property type="term" value="P:positive regulation of transcription by RNA polymerase II"/>
    <property type="evidence" value="ECO:0007669"/>
    <property type="project" value="TreeGrafter"/>
</dbReference>
<gene>
    <name evidence="6" type="ORF">FNF28_05164</name>
</gene>
<dbReference type="PANTHER" id="PTHR45614">
    <property type="entry name" value="MYB PROTEIN-RELATED"/>
    <property type="match status" value="1"/>
</dbReference>
<organism evidence="6 7">
    <name type="scientific">Cafeteria roenbergensis</name>
    <name type="common">Marine flagellate</name>
    <dbReference type="NCBI Taxonomy" id="33653"/>
    <lineage>
        <taxon>Eukaryota</taxon>
        <taxon>Sar</taxon>
        <taxon>Stramenopiles</taxon>
        <taxon>Bigyra</taxon>
        <taxon>Opalozoa</taxon>
        <taxon>Bicosoecida</taxon>
        <taxon>Cafeteriaceae</taxon>
        <taxon>Cafeteria</taxon>
    </lineage>
</organism>
<dbReference type="GO" id="GO:0000981">
    <property type="term" value="F:DNA-binding transcription factor activity, RNA polymerase II-specific"/>
    <property type="evidence" value="ECO:0007669"/>
    <property type="project" value="TreeGrafter"/>
</dbReference>
<dbReference type="PANTHER" id="PTHR45614:SF25">
    <property type="entry name" value="MYB PROTEIN"/>
    <property type="match status" value="1"/>
</dbReference>
<dbReference type="Pfam" id="PF13499">
    <property type="entry name" value="EF-hand_7"/>
    <property type="match status" value="1"/>
</dbReference>
<dbReference type="Pfam" id="PF13202">
    <property type="entry name" value="EF-hand_5"/>
    <property type="match status" value="1"/>
</dbReference>
<evidence type="ECO:0000259" key="5">
    <source>
        <dbReference type="PROSITE" id="PS51294"/>
    </source>
</evidence>
<dbReference type="SUPFAM" id="SSF48371">
    <property type="entry name" value="ARM repeat"/>
    <property type="match status" value="1"/>
</dbReference>
<dbReference type="EMBL" id="VLTL01000099">
    <property type="protein sequence ID" value="KAA0161169.1"/>
    <property type="molecule type" value="Genomic_DNA"/>
</dbReference>
<dbReference type="Proteomes" id="UP000324907">
    <property type="component" value="Unassembled WGS sequence"/>
</dbReference>
<feature type="region of interest" description="Disordered" evidence="2">
    <location>
        <begin position="1209"/>
        <end position="1241"/>
    </location>
</feature>
<dbReference type="GO" id="GO:0005634">
    <property type="term" value="C:nucleus"/>
    <property type="evidence" value="ECO:0007669"/>
    <property type="project" value="TreeGrafter"/>
</dbReference>
<dbReference type="SUPFAM" id="SSF47473">
    <property type="entry name" value="EF-hand"/>
    <property type="match status" value="2"/>
</dbReference>
<dbReference type="PROSITE" id="PS50222">
    <property type="entry name" value="EF_HAND_2"/>
    <property type="match status" value="4"/>
</dbReference>
<evidence type="ECO:0000256" key="2">
    <source>
        <dbReference type="SAM" id="MobiDB-lite"/>
    </source>
</evidence>
<evidence type="ECO:0000259" key="3">
    <source>
        <dbReference type="PROSITE" id="PS50090"/>
    </source>
</evidence>
<feature type="domain" description="EF-hand" evidence="4">
    <location>
        <begin position="1278"/>
        <end position="1313"/>
    </location>
</feature>
<dbReference type="InterPro" id="IPR050560">
    <property type="entry name" value="MYB_TF"/>
</dbReference>
<dbReference type="GO" id="GO:0005509">
    <property type="term" value="F:calcium ion binding"/>
    <property type="evidence" value="ECO:0007669"/>
    <property type="project" value="InterPro"/>
</dbReference>
<dbReference type="PROSITE" id="PS00018">
    <property type="entry name" value="EF_HAND_1"/>
    <property type="match status" value="5"/>
</dbReference>
<dbReference type="SUPFAM" id="SSF46689">
    <property type="entry name" value="Homeodomain-like"/>
    <property type="match status" value="1"/>
</dbReference>
<comment type="caution">
    <text evidence="6">The sequence shown here is derived from an EMBL/GenBank/DDBJ whole genome shotgun (WGS) entry which is preliminary data.</text>
</comment>
<dbReference type="InterPro" id="IPR017930">
    <property type="entry name" value="Myb_dom"/>
</dbReference>
<dbReference type="InterPro" id="IPR018247">
    <property type="entry name" value="EF_Hand_1_Ca_BS"/>
</dbReference>
<feature type="region of interest" description="Disordered" evidence="2">
    <location>
        <begin position="1509"/>
        <end position="1535"/>
    </location>
</feature>
<dbReference type="GO" id="GO:0000978">
    <property type="term" value="F:RNA polymerase II cis-regulatory region sequence-specific DNA binding"/>
    <property type="evidence" value="ECO:0007669"/>
    <property type="project" value="TreeGrafter"/>
</dbReference>
<dbReference type="PRINTS" id="PR00450">
    <property type="entry name" value="RECOVERIN"/>
</dbReference>
<protein>
    <submittedName>
        <fullName evidence="6">Uncharacterized protein</fullName>
    </submittedName>
</protein>
<evidence type="ECO:0000313" key="7">
    <source>
        <dbReference type="Proteomes" id="UP000324907"/>
    </source>
</evidence>
<dbReference type="InterPro" id="IPR001005">
    <property type="entry name" value="SANT/Myb"/>
</dbReference>
<dbReference type="InterPro" id="IPR002048">
    <property type="entry name" value="EF_hand_dom"/>
</dbReference>
<name>A0A5A8D897_CAFRO</name>
<dbReference type="InterPro" id="IPR011992">
    <property type="entry name" value="EF-hand-dom_pair"/>
</dbReference>
<sequence>MAEQAALLAELEGFPEVREAIDRVWAFADADGSGSIEFKELEAVCRKLVGTHEANTAHFAAQVARLNEILDADRSGLIDVGEFRAGLWRWIKDARDRRGTSATEGSSGAALSSAAALAEIKGFFSQFHSALNAADDATLHERLAGMAGSAVSMESALNQVRRLPAAALQAVRAGLPLADARREGMLESLRLVRLAVMAGVPGATAEALAAARAVGAGGASEGDDDEGGSPLLGAMAHSVHAPDLVASAGQAADPLRRQSALTTMQLLLDAASEWRAAPFDAGIQRLLVSVFQFLWQAGAPAALLTALSPAIASLGSTDAESRCLAACRCAALSCLRRFAEGPCLPHLSLSASLEAPWHPDRVWATTRQLMMTADVPGAGSASGSRGRLPALAVWLGTSDPSPAVRAEAAYFLAALASDPGPSCTLAGGRDAFRAHIALQCGALSSSLARVASAAEPAAPLAGHLCLISVLLGQTYADPPNGVLGVAPTCLVSQGHPRSSPNQVETVHLALALYGVAAEPVAEVPSDPVGTATALEARVHACNAVAHVLPLLGGAASHIAAPLAALARGPLLGSANPLVSAAASLVAQAALRGLSFVVSSAAVPDPGTAAAAGAGAASAATAPPPPPSPAQLQRHAQVVVPAREATLNLLSPESGFISGCLAPVLETTAGATAAAAGSVGDALALRLSALHLIETAALAALATPALAPIQGHLIAAGSGRVVTAVLRQMQADADAAPRCARILRWLVFSGHKPLACTVLPAAGPVASAVISGGLVPALLTALTSHFERVDPVMGAAVAPSSGAASNAAAAAAAAMASIAGAAASTSFAAVRPPPTPMAFGSGSSSGAAAGAASTAGAAADGVTVTLDLELCAQVVDTLLEVVCRAAQSQDPVAHAWPVVKEHLCAAKVLPALARALGAVQREQRRRLPARFEVGDRAAGTLLTLVAGRGGTAAAPAPVSLLGVLSSVGTAARAAGPATGAEAVLAQAGSEHAALLQVLHSWAEHQAAIEQLRRAGAVAAATAGAAGAAPAGGLSHRGVLREVLAADFGTPGGANTRVIRISTSATLGMLRTEIDRQFGVPPGVSVELRVKSRISPLDPEAWMPLTSDAQLQSAWAMMASAKFLEVAVLAKLPSGSPHPLLPDPWKSASHLLAATDDDVRTAISREGAVRGAPSVDRKVMTRVLAHLRGRGVAEVDRDGFVELMELELSASKPSGGSRGGGRRGERDSGDFDDEGRRGAAAAGRDRERWDRMFAAMDHDGSGTLDLRELLLGLATLSSGNFDSRLAMAFEAWDADSSGFLTFAELVDLMSTIMRCRHDVAEARASRVLARFDADGDHRISRQEFVEWGRLDKDLRNAVFRDLDFDAGDSRSWQNCLNPSLSKLPWQPEEDSAIFRLRAKLGNKWVEIASHVPGRSDNAVKNRFYSTLRRIARHERISAKEAMSRFEAGSLDTDSIMAAMAIAGTSALTEAAWPAAFAQQAFPRIDCPLASPTNLVSPGAALEDQFTAIRPSSGHSRADAAKLAGDSARWASEAARGP</sequence>
<dbReference type="PROSITE" id="PS51294">
    <property type="entry name" value="HTH_MYB"/>
    <property type="match status" value="1"/>
</dbReference>
<accession>A0A5A8D897</accession>
<dbReference type="Pfam" id="PF00249">
    <property type="entry name" value="Myb_DNA-binding"/>
    <property type="match status" value="1"/>
</dbReference>
<feature type="domain" description="EF-hand" evidence="4">
    <location>
        <begin position="1317"/>
        <end position="1352"/>
    </location>
</feature>
<proteinExistence type="predicted"/>
<evidence type="ECO:0000313" key="6">
    <source>
        <dbReference type="EMBL" id="KAA0161169.1"/>
    </source>
</evidence>